<dbReference type="PANTHER" id="PTHR23514:SF3">
    <property type="entry name" value="BYPASS OF STOP CODON PROTEIN 6"/>
    <property type="match status" value="1"/>
</dbReference>
<keyword evidence="3" id="KW-0813">Transport</keyword>
<dbReference type="SUPFAM" id="SSF103473">
    <property type="entry name" value="MFS general substrate transporter"/>
    <property type="match status" value="1"/>
</dbReference>
<feature type="transmembrane region" description="Helical" evidence="7">
    <location>
        <begin position="46"/>
        <end position="72"/>
    </location>
</feature>
<comment type="caution">
    <text evidence="9">The sequence shown here is derived from an EMBL/GenBank/DDBJ whole genome shotgun (WGS) entry which is preliminary data.</text>
</comment>
<comment type="subcellular location">
    <subcellularLocation>
        <location evidence="1">Endomembrane system</location>
        <topology evidence="1">Multi-pass membrane protein</topology>
    </subcellularLocation>
</comment>
<feature type="transmembrane region" description="Helical" evidence="7">
    <location>
        <begin position="20"/>
        <end position="40"/>
    </location>
</feature>
<name>A0AAJ0AM69_9PEZI</name>
<keyword evidence="6 7" id="KW-0472">Membrane</keyword>
<feature type="transmembrane region" description="Helical" evidence="7">
    <location>
        <begin position="114"/>
        <end position="132"/>
    </location>
</feature>
<organism evidence="9 10">
    <name type="scientific">Colletotrichum godetiae</name>
    <dbReference type="NCBI Taxonomy" id="1209918"/>
    <lineage>
        <taxon>Eukaryota</taxon>
        <taxon>Fungi</taxon>
        <taxon>Dikarya</taxon>
        <taxon>Ascomycota</taxon>
        <taxon>Pezizomycotina</taxon>
        <taxon>Sordariomycetes</taxon>
        <taxon>Hypocreomycetidae</taxon>
        <taxon>Glomerellales</taxon>
        <taxon>Glomerellaceae</taxon>
        <taxon>Colletotrichum</taxon>
        <taxon>Colletotrichum acutatum species complex</taxon>
    </lineage>
</organism>
<feature type="transmembrane region" description="Helical" evidence="7">
    <location>
        <begin position="84"/>
        <end position="108"/>
    </location>
</feature>
<dbReference type="GO" id="GO:0012505">
    <property type="term" value="C:endomembrane system"/>
    <property type="evidence" value="ECO:0007669"/>
    <property type="project" value="UniProtKB-SubCell"/>
</dbReference>
<dbReference type="GO" id="GO:0016020">
    <property type="term" value="C:membrane"/>
    <property type="evidence" value="ECO:0007669"/>
    <property type="project" value="TreeGrafter"/>
</dbReference>
<dbReference type="InterPro" id="IPR011701">
    <property type="entry name" value="MFS"/>
</dbReference>
<dbReference type="Proteomes" id="UP001224890">
    <property type="component" value="Unassembled WGS sequence"/>
</dbReference>
<dbReference type="EMBL" id="JAHMHR010000017">
    <property type="protein sequence ID" value="KAK1676455.1"/>
    <property type="molecule type" value="Genomic_DNA"/>
</dbReference>
<comment type="similarity">
    <text evidence="2">Belongs to the major facilitator superfamily.</text>
</comment>
<proteinExistence type="inferred from homology"/>
<dbReference type="Gene3D" id="1.20.1250.20">
    <property type="entry name" value="MFS general substrate transporter like domains"/>
    <property type="match status" value="1"/>
</dbReference>
<dbReference type="Pfam" id="PF07690">
    <property type="entry name" value="MFS_1"/>
    <property type="match status" value="1"/>
</dbReference>
<dbReference type="PANTHER" id="PTHR23514">
    <property type="entry name" value="BYPASS OF STOP CODON PROTEIN 6"/>
    <property type="match status" value="1"/>
</dbReference>
<keyword evidence="10" id="KW-1185">Reference proteome</keyword>
<dbReference type="InterPro" id="IPR051788">
    <property type="entry name" value="MFS_Transporter"/>
</dbReference>
<accession>A0AAJ0AM69</accession>
<evidence type="ECO:0000313" key="10">
    <source>
        <dbReference type="Proteomes" id="UP001224890"/>
    </source>
</evidence>
<evidence type="ECO:0000259" key="8">
    <source>
        <dbReference type="PROSITE" id="PS50850"/>
    </source>
</evidence>
<keyword evidence="4 7" id="KW-0812">Transmembrane</keyword>
<evidence type="ECO:0000256" key="5">
    <source>
        <dbReference type="ARBA" id="ARBA00022989"/>
    </source>
</evidence>
<gene>
    <name evidence="9" type="ORF">BDP55DRAFT_703548</name>
</gene>
<keyword evidence="5 7" id="KW-1133">Transmembrane helix</keyword>
<feature type="domain" description="Major facilitator superfamily (MFS) profile" evidence="8">
    <location>
        <begin position="1"/>
        <end position="151"/>
    </location>
</feature>
<dbReference type="PROSITE" id="PS50850">
    <property type="entry name" value="MFS"/>
    <property type="match status" value="1"/>
</dbReference>
<evidence type="ECO:0000256" key="6">
    <source>
        <dbReference type="ARBA" id="ARBA00023136"/>
    </source>
</evidence>
<sequence length="151" mass="15770">MRSVYGTTCKALLSLVTIRLGELWAMFLYLGVTIALELIFRQVPNLVVSAVAAALIGVAMGPMYPVAVVLITKVMPRSLHVGTIGFAAAFDGSGGAILPFAVGAIAQAKGVQTLQPIVLAICVVLGLLWVLLPRQPRQNKEASGEESSGPA</sequence>
<evidence type="ECO:0000256" key="1">
    <source>
        <dbReference type="ARBA" id="ARBA00004127"/>
    </source>
</evidence>
<dbReference type="InterPro" id="IPR020846">
    <property type="entry name" value="MFS_dom"/>
</dbReference>
<reference evidence="9" key="1">
    <citation type="submission" date="2021-06" db="EMBL/GenBank/DDBJ databases">
        <title>Comparative genomics, transcriptomics and evolutionary studies reveal genomic signatures of adaptation to plant cell wall in hemibiotrophic fungi.</title>
        <authorList>
            <consortium name="DOE Joint Genome Institute"/>
            <person name="Baroncelli R."/>
            <person name="Diaz J.F."/>
            <person name="Benocci T."/>
            <person name="Peng M."/>
            <person name="Battaglia E."/>
            <person name="Haridas S."/>
            <person name="Andreopoulos W."/>
            <person name="Labutti K."/>
            <person name="Pangilinan J."/>
            <person name="Floch G.L."/>
            <person name="Makela M.R."/>
            <person name="Henrissat B."/>
            <person name="Grigoriev I.V."/>
            <person name="Crouch J.A."/>
            <person name="De Vries R.P."/>
            <person name="Sukno S.A."/>
            <person name="Thon M.R."/>
        </authorList>
    </citation>
    <scope>NUCLEOTIDE SEQUENCE</scope>
    <source>
        <strain evidence="9">CBS 193.32</strain>
    </source>
</reference>
<protein>
    <submittedName>
        <fullName evidence="9">MFS transporter</fullName>
    </submittedName>
</protein>
<dbReference type="GO" id="GO:0022857">
    <property type="term" value="F:transmembrane transporter activity"/>
    <property type="evidence" value="ECO:0007669"/>
    <property type="project" value="InterPro"/>
</dbReference>
<dbReference type="GeneID" id="85462493"/>
<evidence type="ECO:0000256" key="4">
    <source>
        <dbReference type="ARBA" id="ARBA00022692"/>
    </source>
</evidence>
<evidence type="ECO:0000256" key="2">
    <source>
        <dbReference type="ARBA" id="ARBA00008335"/>
    </source>
</evidence>
<dbReference type="InterPro" id="IPR036259">
    <property type="entry name" value="MFS_trans_sf"/>
</dbReference>
<dbReference type="RefSeq" id="XP_060430458.1">
    <property type="nucleotide sequence ID" value="XM_060577967.1"/>
</dbReference>
<evidence type="ECO:0000256" key="7">
    <source>
        <dbReference type="SAM" id="Phobius"/>
    </source>
</evidence>
<dbReference type="AlphaFoldDB" id="A0AAJ0AM69"/>
<evidence type="ECO:0000313" key="9">
    <source>
        <dbReference type="EMBL" id="KAK1676455.1"/>
    </source>
</evidence>
<evidence type="ECO:0000256" key="3">
    <source>
        <dbReference type="ARBA" id="ARBA00022448"/>
    </source>
</evidence>